<dbReference type="EMBL" id="JAPWIS010000001">
    <property type="protein sequence ID" value="MCZ4582548.1"/>
    <property type="molecule type" value="Genomic_DNA"/>
</dbReference>
<name>A0AAX3YK16_RHOOP</name>
<evidence type="ECO:0000313" key="1">
    <source>
        <dbReference type="EMBL" id="MCZ4582548.1"/>
    </source>
</evidence>
<protein>
    <submittedName>
        <fullName evidence="2">Uncharacterized protein</fullName>
    </submittedName>
</protein>
<dbReference type="AlphaFoldDB" id="A0AAX3YK16"/>
<dbReference type="EMBL" id="CP130953">
    <property type="protein sequence ID" value="WLF49700.1"/>
    <property type="molecule type" value="Genomic_DNA"/>
</dbReference>
<dbReference type="Proteomes" id="UP001066327">
    <property type="component" value="Unassembled WGS sequence"/>
</dbReference>
<organism evidence="2 4">
    <name type="scientific">Rhodococcus opacus</name>
    <name type="common">Nocardia opaca</name>
    <dbReference type="NCBI Taxonomy" id="37919"/>
    <lineage>
        <taxon>Bacteria</taxon>
        <taxon>Bacillati</taxon>
        <taxon>Actinomycetota</taxon>
        <taxon>Actinomycetes</taxon>
        <taxon>Mycobacteriales</taxon>
        <taxon>Nocardiaceae</taxon>
        <taxon>Rhodococcus</taxon>
    </lineage>
</organism>
<keyword evidence="3" id="KW-1185">Reference proteome</keyword>
<gene>
    <name evidence="1" type="ORF">O4328_02415</name>
    <name evidence="2" type="ORF">Q5707_12190</name>
</gene>
<accession>A0AAX3YK16</accession>
<dbReference type="Proteomes" id="UP001231166">
    <property type="component" value="Chromosome"/>
</dbReference>
<dbReference type="RefSeq" id="WP_182623886.1">
    <property type="nucleotide sequence ID" value="NZ_CP072193.1"/>
</dbReference>
<reference evidence="2" key="2">
    <citation type="submission" date="2023-07" db="EMBL/GenBank/DDBJ databases">
        <title>Genomic analysis of Rhodococcus opacus VOC-14 with glycol ethers degradation activity.</title>
        <authorList>
            <person name="Narkevich D.A."/>
            <person name="Hlushen A.M."/>
            <person name="Akhremchuk A.E."/>
            <person name="Sikolenko M.A."/>
            <person name="Valentovich L.N."/>
        </authorList>
    </citation>
    <scope>NUCLEOTIDE SEQUENCE</scope>
    <source>
        <strain evidence="2">VOC-14</strain>
    </source>
</reference>
<proteinExistence type="predicted"/>
<sequence>MTVGRGFGLGGTAAKATTAAAKADDAAAPARNLRILWVIGYSFESGGPA</sequence>
<evidence type="ECO:0000313" key="3">
    <source>
        <dbReference type="Proteomes" id="UP001066327"/>
    </source>
</evidence>
<reference evidence="1" key="1">
    <citation type="submission" date="2022-12" db="EMBL/GenBank/DDBJ databases">
        <authorList>
            <person name="Krivoruchko A.V."/>
            <person name="Elkin A."/>
        </authorList>
    </citation>
    <scope>NUCLEOTIDE SEQUENCE</scope>
    <source>
        <strain evidence="1">IEGM 249</strain>
    </source>
</reference>
<evidence type="ECO:0000313" key="4">
    <source>
        <dbReference type="Proteomes" id="UP001231166"/>
    </source>
</evidence>
<evidence type="ECO:0000313" key="2">
    <source>
        <dbReference type="EMBL" id="WLF49700.1"/>
    </source>
</evidence>